<evidence type="ECO:0000256" key="6">
    <source>
        <dbReference type="SAM" id="MobiDB-lite"/>
    </source>
</evidence>
<feature type="region of interest" description="Disordered" evidence="6">
    <location>
        <begin position="104"/>
        <end position="124"/>
    </location>
</feature>
<dbReference type="Gene3D" id="1.20.5.170">
    <property type="match status" value="1"/>
</dbReference>
<dbReference type="CDD" id="cd14705">
    <property type="entry name" value="bZIP_Zip1"/>
    <property type="match status" value="1"/>
</dbReference>
<keyword evidence="2" id="KW-0805">Transcription regulation</keyword>
<keyword evidence="9" id="KW-1185">Reference proteome</keyword>
<dbReference type="GO" id="GO:0005634">
    <property type="term" value="C:nucleus"/>
    <property type="evidence" value="ECO:0007669"/>
    <property type="project" value="UniProtKB-SubCell"/>
</dbReference>
<name>A0A163TE59_ABSGL</name>
<proteinExistence type="predicted"/>
<dbReference type="InterPro" id="IPR046347">
    <property type="entry name" value="bZIP_sf"/>
</dbReference>
<dbReference type="SUPFAM" id="SSF57959">
    <property type="entry name" value="Leucine zipper domain"/>
    <property type="match status" value="1"/>
</dbReference>
<comment type="subcellular location">
    <subcellularLocation>
        <location evidence="1">Nucleus</location>
    </subcellularLocation>
</comment>
<dbReference type="Pfam" id="PF07716">
    <property type="entry name" value="bZIP_2"/>
    <property type="match status" value="1"/>
</dbReference>
<evidence type="ECO:0000259" key="7">
    <source>
        <dbReference type="PROSITE" id="PS50217"/>
    </source>
</evidence>
<keyword evidence="4" id="KW-0804">Transcription</keyword>
<dbReference type="EMBL" id="LT554349">
    <property type="protein sequence ID" value="SAM03992.1"/>
    <property type="molecule type" value="Genomic_DNA"/>
</dbReference>
<dbReference type="PANTHER" id="PTHR13044:SF14">
    <property type="entry name" value="CRYPTOCEPHAL, ISOFORM A"/>
    <property type="match status" value="1"/>
</dbReference>
<gene>
    <name evidence="8" type="primary">ABSGL_09852.1 scaffold 11783</name>
</gene>
<dbReference type="PROSITE" id="PS50217">
    <property type="entry name" value="BZIP"/>
    <property type="match status" value="1"/>
</dbReference>
<accession>A0A163TE59</accession>
<keyword evidence="3" id="KW-0238">DNA-binding</keyword>
<dbReference type="FunCoup" id="A0A163TE59">
    <property type="interactions" value="214"/>
</dbReference>
<dbReference type="AlphaFoldDB" id="A0A163TE59"/>
<evidence type="ECO:0000256" key="4">
    <source>
        <dbReference type="ARBA" id="ARBA00023163"/>
    </source>
</evidence>
<evidence type="ECO:0000256" key="1">
    <source>
        <dbReference type="ARBA" id="ARBA00004123"/>
    </source>
</evidence>
<feature type="domain" description="BZIP" evidence="7">
    <location>
        <begin position="243"/>
        <end position="306"/>
    </location>
</feature>
<evidence type="ECO:0000313" key="8">
    <source>
        <dbReference type="EMBL" id="SAM03992.1"/>
    </source>
</evidence>
<dbReference type="PROSITE" id="PS00036">
    <property type="entry name" value="BZIP_BASIC"/>
    <property type="match status" value="1"/>
</dbReference>
<dbReference type="GO" id="GO:0001228">
    <property type="term" value="F:DNA-binding transcription activator activity, RNA polymerase II-specific"/>
    <property type="evidence" value="ECO:0007669"/>
    <property type="project" value="TreeGrafter"/>
</dbReference>
<keyword evidence="5" id="KW-0539">Nucleus</keyword>
<feature type="region of interest" description="Disordered" evidence="6">
    <location>
        <begin position="1"/>
        <end position="21"/>
    </location>
</feature>
<organism evidence="8">
    <name type="scientific">Absidia glauca</name>
    <name type="common">Pin mould</name>
    <dbReference type="NCBI Taxonomy" id="4829"/>
    <lineage>
        <taxon>Eukaryota</taxon>
        <taxon>Fungi</taxon>
        <taxon>Fungi incertae sedis</taxon>
        <taxon>Mucoromycota</taxon>
        <taxon>Mucoromycotina</taxon>
        <taxon>Mucoromycetes</taxon>
        <taxon>Mucorales</taxon>
        <taxon>Cunninghamellaceae</taxon>
        <taxon>Absidia</taxon>
    </lineage>
</organism>
<protein>
    <recommendedName>
        <fullName evidence="7">BZIP domain-containing protein</fullName>
    </recommendedName>
</protein>
<dbReference type="OrthoDB" id="1939598at2759"/>
<feature type="region of interest" description="Disordered" evidence="6">
    <location>
        <begin position="196"/>
        <end position="224"/>
    </location>
</feature>
<evidence type="ECO:0000256" key="3">
    <source>
        <dbReference type="ARBA" id="ARBA00023125"/>
    </source>
</evidence>
<evidence type="ECO:0000256" key="5">
    <source>
        <dbReference type="ARBA" id="ARBA00023242"/>
    </source>
</evidence>
<evidence type="ECO:0000256" key="2">
    <source>
        <dbReference type="ARBA" id="ARBA00023015"/>
    </source>
</evidence>
<dbReference type="STRING" id="4829.A0A163TE59"/>
<feature type="compositionally biased region" description="Polar residues" evidence="6">
    <location>
        <begin position="1"/>
        <end position="19"/>
    </location>
</feature>
<dbReference type="GO" id="GO:0000977">
    <property type="term" value="F:RNA polymerase II transcription regulatory region sequence-specific DNA binding"/>
    <property type="evidence" value="ECO:0007669"/>
    <property type="project" value="TreeGrafter"/>
</dbReference>
<dbReference type="PANTHER" id="PTHR13044">
    <property type="entry name" value="ACTIVATING TRANSCRIPTION FACTOR ATF 4/5"/>
    <property type="match status" value="1"/>
</dbReference>
<dbReference type="Proteomes" id="UP000078561">
    <property type="component" value="Unassembled WGS sequence"/>
</dbReference>
<dbReference type="InParanoid" id="A0A163TE59"/>
<reference evidence="8" key="1">
    <citation type="submission" date="2016-04" db="EMBL/GenBank/DDBJ databases">
        <authorList>
            <person name="Evans L.H."/>
            <person name="Alamgir A."/>
            <person name="Owens N."/>
            <person name="Weber N.D."/>
            <person name="Virtaneva K."/>
            <person name="Barbian K."/>
            <person name="Babar A."/>
            <person name="Rosenke K."/>
        </authorList>
    </citation>
    <scope>NUCLEOTIDE SEQUENCE [LARGE SCALE GENOMIC DNA]</scope>
    <source>
        <strain evidence="8">CBS 101.48</strain>
    </source>
</reference>
<dbReference type="InterPro" id="IPR004827">
    <property type="entry name" value="bZIP"/>
</dbReference>
<sequence length="311" mass="35288">MNHNYADSYPQTKSNNTGWLSPPMVPLLATDVDPIIDILTDADLEKELALYANAQFTFEKVNPCPTIPLNNCPQNTPYLSSHRHPNPPLTLDIPLAITTNNTGFKDHHSSTVSSPYDHQQQQQQHYFTPLPSLPSSPTHDGVDQSHLLSFMMLSPTEAPAHHPAQPPPCLQGAYPVQGIESTPMHRSLSAHPDGWMAIADSPKHNDQATPKRRRTQSTPAQQHRLLTPDLDPSFEEEEEVTADMIRLDKRRRNTAASARFRIKKKMREQTLQRTACEMTEKARFFENKVHELEREIKWLKDLLVAKNDFPC</sequence>
<evidence type="ECO:0000313" key="9">
    <source>
        <dbReference type="Proteomes" id="UP000078561"/>
    </source>
</evidence>